<feature type="transmembrane region" description="Helical" evidence="1">
    <location>
        <begin position="223"/>
        <end position="247"/>
    </location>
</feature>
<dbReference type="GO" id="GO:0004497">
    <property type="term" value="F:monooxygenase activity"/>
    <property type="evidence" value="ECO:0007669"/>
    <property type="project" value="UniProtKB-KW"/>
</dbReference>
<dbReference type="AlphaFoldDB" id="A0A4R7PDW9"/>
<dbReference type="Gene3D" id="1.20.1450.10">
    <property type="entry name" value="Ammonia/particulate methane monooxygenase, subunit A"/>
    <property type="match status" value="1"/>
</dbReference>
<feature type="transmembrane region" description="Helical" evidence="1">
    <location>
        <begin position="95"/>
        <end position="114"/>
    </location>
</feature>
<keyword evidence="2" id="KW-0560">Oxidoreductase</keyword>
<protein>
    <submittedName>
        <fullName evidence="2">Methane/ammonia monooxygenase subunit A</fullName>
    </submittedName>
</protein>
<dbReference type="OrthoDB" id="183959at2"/>
<evidence type="ECO:0000313" key="3">
    <source>
        <dbReference type="Proteomes" id="UP000295341"/>
    </source>
</evidence>
<keyword evidence="1" id="KW-1133">Transmembrane helix</keyword>
<reference evidence="2 3" key="1">
    <citation type="submission" date="2019-03" db="EMBL/GenBank/DDBJ databases">
        <title>Genomic Encyclopedia of Type Strains, Phase IV (KMG-IV): sequencing the most valuable type-strain genomes for metagenomic binning, comparative biology and taxonomic classification.</title>
        <authorList>
            <person name="Goeker M."/>
        </authorList>
    </citation>
    <scope>NUCLEOTIDE SEQUENCE [LARGE SCALE GENOMIC DNA]</scope>
    <source>
        <strain evidence="2 3">DSM 26377</strain>
    </source>
</reference>
<evidence type="ECO:0000313" key="2">
    <source>
        <dbReference type="EMBL" id="TDU32318.1"/>
    </source>
</evidence>
<sequence>MAQDAPAAPAPTRTAVATSAEQRRAYIQFDLLIIPLIVLLFMGIFSFHFALLVGDWDYWVDWRDRRWWPLVTPLALSVLPGVFGYLLWDRLRLPVAGTLTILCLTFASWVSRYLNFHLFADFPMNMVWPSTYIALGLIFDCILLLSRSFFVTGLFGGFLFGLLVYPLNWPLLAPFQVPVELHGTMLTVADLLGYEYVRTAIPEYVRKIEQSTLRTFGEAVTPLTAVFAGFLNILNTWFWMWIGYLGAKSVWLRKIT</sequence>
<dbReference type="Proteomes" id="UP000295341">
    <property type="component" value="Unassembled WGS sequence"/>
</dbReference>
<feature type="transmembrane region" description="Helical" evidence="1">
    <location>
        <begin position="126"/>
        <end position="145"/>
    </location>
</feature>
<dbReference type="InterPro" id="IPR037001">
    <property type="entry name" value="NH3/CH4_mOase_suA_sf"/>
</dbReference>
<keyword evidence="1" id="KW-0812">Transmembrane</keyword>
<feature type="transmembrane region" description="Helical" evidence="1">
    <location>
        <begin position="31"/>
        <end position="54"/>
    </location>
</feature>
<dbReference type="EMBL" id="SOBT01000008">
    <property type="protein sequence ID" value="TDU32318.1"/>
    <property type="molecule type" value="Genomic_DNA"/>
</dbReference>
<evidence type="ECO:0000256" key="1">
    <source>
        <dbReference type="SAM" id="Phobius"/>
    </source>
</evidence>
<keyword evidence="3" id="KW-1185">Reference proteome</keyword>
<dbReference type="RefSeq" id="WP_133880828.1">
    <property type="nucleotide sequence ID" value="NZ_MWIN01000001.1"/>
</dbReference>
<comment type="caution">
    <text evidence="2">The sequence shown here is derived from an EMBL/GenBank/DDBJ whole genome shotgun (WGS) entry which is preliminary data.</text>
</comment>
<proteinExistence type="predicted"/>
<dbReference type="Pfam" id="PF02461">
    <property type="entry name" value="AMO"/>
    <property type="match status" value="1"/>
</dbReference>
<feature type="transmembrane region" description="Helical" evidence="1">
    <location>
        <begin position="66"/>
        <end position="88"/>
    </location>
</feature>
<feature type="transmembrane region" description="Helical" evidence="1">
    <location>
        <begin position="150"/>
        <end position="167"/>
    </location>
</feature>
<accession>A0A4R7PDW9</accession>
<gene>
    <name evidence="2" type="ORF">DFR24_1712</name>
</gene>
<dbReference type="InterPro" id="IPR003393">
    <property type="entry name" value="NH3_CH4_mOase_A"/>
</dbReference>
<organism evidence="2 3">
    <name type="scientific">Panacagrimonas perspica</name>
    <dbReference type="NCBI Taxonomy" id="381431"/>
    <lineage>
        <taxon>Bacteria</taxon>
        <taxon>Pseudomonadati</taxon>
        <taxon>Pseudomonadota</taxon>
        <taxon>Gammaproteobacteria</taxon>
        <taxon>Nevskiales</taxon>
        <taxon>Nevskiaceae</taxon>
        <taxon>Panacagrimonas</taxon>
    </lineage>
</organism>
<keyword evidence="2" id="KW-0503">Monooxygenase</keyword>
<name>A0A4R7PDW9_9GAMM</name>
<keyword evidence="1" id="KW-0472">Membrane</keyword>